<keyword evidence="2" id="KW-1185">Reference proteome</keyword>
<accession>A0ABT3TLZ6</accession>
<dbReference type="Proteomes" id="UP001143362">
    <property type="component" value="Unassembled WGS sequence"/>
</dbReference>
<dbReference type="NCBIfam" id="TIGR02098">
    <property type="entry name" value="MJ0042_CXXC"/>
    <property type="match status" value="1"/>
</dbReference>
<dbReference type="EMBL" id="SHNN01000007">
    <property type="protein sequence ID" value="MCX2983343.1"/>
    <property type="molecule type" value="Genomic_DNA"/>
</dbReference>
<organism evidence="1 2">
    <name type="scientific">Candidatus Litorirhabdus singularis</name>
    <dbReference type="NCBI Taxonomy" id="2518993"/>
    <lineage>
        <taxon>Bacteria</taxon>
        <taxon>Pseudomonadati</taxon>
        <taxon>Pseudomonadota</taxon>
        <taxon>Gammaproteobacteria</taxon>
        <taxon>Cellvibrionales</taxon>
        <taxon>Halieaceae</taxon>
        <taxon>Candidatus Litorirhabdus</taxon>
    </lineage>
</organism>
<reference evidence="1" key="1">
    <citation type="submission" date="2019-02" db="EMBL/GenBank/DDBJ databases">
        <authorList>
            <person name="Li S.-H."/>
        </authorList>
    </citation>
    <scope>NUCLEOTIDE SEQUENCE</scope>
    <source>
        <strain evidence="1">IMCC14734</strain>
    </source>
</reference>
<dbReference type="InterPro" id="IPR011723">
    <property type="entry name" value="Znf/thioredoxin_put"/>
</dbReference>
<name>A0ABT3TLZ6_9GAMM</name>
<gene>
    <name evidence="1" type="ORF">EYC98_20985</name>
</gene>
<evidence type="ECO:0000313" key="1">
    <source>
        <dbReference type="EMBL" id="MCX2983343.1"/>
    </source>
</evidence>
<proteinExistence type="predicted"/>
<sequence length="202" mass="21644">MNDKQLRTAAGQVRCGECLQVFDAGTGEVGFIAPRIGSDDPEPDFTGITVTPMEAADPPALEPTLPASLKLLGLILLLALGGQVAWHNLRPATSSSADTVTIKQLIVRQHPDLENALQLDSVLINNSVDNQPYPDLLLRFDTRYGEATAQRRFVAGEYLPYIPDAAGMAPRTRVQISLSLINPGARAVNYALTVVPAAVSEN</sequence>
<dbReference type="Pfam" id="PF11906">
    <property type="entry name" value="DUF3426"/>
    <property type="match status" value="1"/>
</dbReference>
<protein>
    <submittedName>
        <fullName evidence="1">DUF3426 domain-containing protein</fullName>
    </submittedName>
</protein>
<dbReference type="InterPro" id="IPR021834">
    <property type="entry name" value="DUF3426"/>
</dbReference>
<evidence type="ECO:0000313" key="2">
    <source>
        <dbReference type="Proteomes" id="UP001143362"/>
    </source>
</evidence>
<comment type="caution">
    <text evidence="1">The sequence shown here is derived from an EMBL/GenBank/DDBJ whole genome shotgun (WGS) entry which is preliminary data.</text>
</comment>